<sequence>MSAQFPEYYSAASLLWYLIQLSKMIKFLTFLIVASCLLMMTSSGTRAASLGREGEPAGMRSGEDHIVSKEDPKQTRSIFCPVDMEPCVCYGSCWN</sequence>
<feature type="region of interest" description="Disordered" evidence="1">
    <location>
        <begin position="49"/>
        <end position="72"/>
    </location>
</feature>
<evidence type="ECO:0000313" key="2">
    <source>
        <dbReference type="EMBL" id="KAK7096175.1"/>
    </source>
</evidence>
<protein>
    <submittedName>
        <fullName evidence="2">Uncharacterized protein</fullName>
    </submittedName>
</protein>
<dbReference type="Proteomes" id="UP001374579">
    <property type="component" value="Unassembled WGS sequence"/>
</dbReference>
<dbReference type="EMBL" id="JBAMIC010000014">
    <property type="protein sequence ID" value="KAK7096175.1"/>
    <property type="molecule type" value="Genomic_DNA"/>
</dbReference>
<feature type="compositionally biased region" description="Basic and acidic residues" evidence="1">
    <location>
        <begin position="61"/>
        <end position="72"/>
    </location>
</feature>
<name>A0AAN9B274_9CAEN</name>
<evidence type="ECO:0000313" key="3">
    <source>
        <dbReference type="Proteomes" id="UP001374579"/>
    </source>
</evidence>
<organism evidence="2 3">
    <name type="scientific">Littorina saxatilis</name>
    <dbReference type="NCBI Taxonomy" id="31220"/>
    <lineage>
        <taxon>Eukaryota</taxon>
        <taxon>Metazoa</taxon>
        <taxon>Spiralia</taxon>
        <taxon>Lophotrochozoa</taxon>
        <taxon>Mollusca</taxon>
        <taxon>Gastropoda</taxon>
        <taxon>Caenogastropoda</taxon>
        <taxon>Littorinimorpha</taxon>
        <taxon>Littorinoidea</taxon>
        <taxon>Littorinidae</taxon>
        <taxon>Littorina</taxon>
    </lineage>
</organism>
<proteinExistence type="predicted"/>
<evidence type="ECO:0000256" key="1">
    <source>
        <dbReference type="SAM" id="MobiDB-lite"/>
    </source>
</evidence>
<accession>A0AAN9B274</accession>
<comment type="caution">
    <text evidence="2">The sequence shown here is derived from an EMBL/GenBank/DDBJ whole genome shotgun (WGS) entry which is preliminary data.</text>
</comment>
<gene>
    <name evidence="2" type="ORF">V1264_005504</name>
</gene>
<reference evidence="2 3" key="1">
    <citation type="submission" date="2024-02" db="EMBL/GenBank/DDBJ databases">
        <title>Chromosome-scale genome assembly of the rough periwinkle Littorina saxatilis.</title>
        <authorList>
            <person name="De Jode A."/>
            <person name="Faria R."/>
            <person name="Formenti G."/>
            <person name="Sims Y."/>
            <person name="Smith T.P."/>
            <person name="Tracey A."/>
            <person name="Wood J.M.D."/>
            <person name="Zagrodzka Z.B."/>
            <person name="Johannesson K."/>
            <person name="Butlin R.K."/>
            <person name="Leder E.H."/>
        </authorList>
    </citation>
    <scope>NUCLEOTIDE SEQUENCE [LARGE SCALE GENOMIC DNA]</scope>
    <source>
        <strain evidence="2">Snail1</strain>
        <tissue evidence="2">Muscle</tissue>
    </source>
</reference>
<keyword evidence="3" id="KW-1185">Reference proteome</keyword>
<dbReference type="AlphaFoldDB" id="A0AAN9B274"/>